<sequence>MAAAAAGSQAQTLPSDGAPAAPAGIAHAFEIEIQAPKPVQDYLLRHLELLRYQSLTDLDASELARLVGMAEPNVRELMGTLGYFSPDIHLELRETPDNPRSPRLVVITVQPGEPVRVSGVTFEFTGPIATDEAAAAQRRAIQAGWLLGAGMTFTQAAWDAAKTQALRELTTRRYPAGRLSSTRADIDPETKTARLSVTLDSGPLYRLGALQISGTQRYGSDLVQRLARLAPGADYDQTRLVEAQRRLTDSGYFDSAVVSLDTTGDPAAAPVLVQVREAKLKKIVLGIGASTDSGARLSVEHTNHQLPGIGWRAVSKLSLDRVTKSIGTELTAPPDDANWRWVTSALVQREESGSFEVTSQRLRAGRTQSGERIDRSYYLQYDRAQPNNVGAATTAEALSANYAWTQRNFDALPFPSRGYGLGVELGGGVTLGADRQPFVRTDIRWLGYVPLASSKDGTPASMRAGRIELRAEGGAVLAREQANLPSTQLFLTGGGTTVRGYDYRSIGSVLPNGQTAAGRYLAVGSVEWQHPITVNDRLTDWESTVFVDAGAVADKPAELRGKVGIGAGVRWKSPVGPLQMDLAYGVAVRRLRLHLSVGFTF</sequence>
<reference evidence="8 9" key="1">
    <citation type="submission" date="2019-01" db="EMBL/GenBank/DDBJ databases">
        <title>Genomic insights into a novel species Rhodoferax sp.</title>
        <authorList>
            <person name="Jin L."/>
        </authorList>
    </citation>
    <scope>NUCLEOTIDE SEQUENCE [LARGE SCALE GENOMIC DNA]</scope>
    <source>
        <strain evidence="8 9">CHu59-6-5</strain>
    </source>
</reference>
<evidence type="ECO:0000256" key="1">
    <source>
        <dbReference type="ARBA" id="ARBA00004370"/>
    </source>
</evidence>
<keyword evidence="4" id="KW-0732">Signal</keyword>
<keyword evidence="9" id="KW-1185">Reference proteome</keyword>
<dbReference type="InterPro" id="IPR034746">
    <property type="entry name" value="POTRA"/>
</dbReference>
<dbReference type="Gene3D" id="2.40.160.50">
    <property type="entry name" value="membrane protein fhac: a member of the omp85/tpsb transporter family"/>
    <property type="match status" value="1"/>
</dbReference>
<dbReference type="InterPro" id="IPR010827">
    <property type="entry name" value="BamA/TamA_POTRA"/>
</dbReference>
<dbReference type="InterPro" id="IPR039910">
    <property type="entry name" value="D15-like"/>
</dbReference>
<evidence type="ECO:0000259" key="7">
    <source>
        <dbReference type="PROSITE" id="PS51779"/>
    </source>
</evidence>
<dbReference type="PANTHER" id="PTHR12815">
    <property type="entry name" value="SORTING AND ASSEMBLY MACHINERY SAMM50 PROTEIN FAMILY MEMBER"/>
    <property type="match status" value="1"/>
</dbReference>
<gene>
    <name evidence="8" type="ORF">EUB48_17955</name>
</gene>
<dbReference type="AlphaFoldDB" id="A0A515DHH7"/>
<dbReference type="PANTHER" id="PTHR12815:SF47">
    <property type="entry name" value="TRANSLOCATION AND ASSEMBLY MODULE SUBUNIT TAMA"/>
    <property type="match status" value="1"/>
</dbReference>
<keyword evidence="6" id="KW-0998">Cell outer membrane</keyword>
<keyword evidence="2" id="KW-1134">Transmembrane beta strand</keyword>
<protein>
    <submittedName>
        <fullName evidence="8">Outer membrane protein assembly factor</fullName>
    </submittedName>
</protein>
<dbReference type="InterPro" id="IPR000184">
    <property type="entry name" value="Bac_surfAg_D15"/>
</dbReference>
<evidence type="ECO:0000256" key="5">
    <source>
        <dbReference type="ARBA" id="ARBA00023136"/>
    </source>
</evidence>
<dbReference type="OrthoDB" id="9769707at2"/>
<keyword evidence="5" id="KW-0472">Membrane</keyword>
<name>A0A515DHH7_9BURK</name>
<evidence type="ECO:0000313" key="8">
    <source>
        <dbReference type="EMBL" id="QDL39872.1"/>
    </source>
</evidence>
<evidence type="ECO:0000256" key="3">
    <source>
        <dbReference type="ARBA" id="ARBA00022692"/>
    </source>
</evidence>
<dbReference type="Pfam" id="PF07244">
    <property type="entry name" value="POTRA"/>
    <property type="match status" value="1"/>
</dbReference>
<proteinExistence type="predicted"/>
<organism evidence="8 9">
    <name type="scientific">Rhodoferax sediminis</name>
    <dbReference type="NCBI Taxonomy" id="2509614"/>
    <lineage>
        <taxon>Bacteria</taxon>
        <taxon>Pseudomonadati</taxon>
        <taxon>Pseudomonadota</taxon>
        <taxon>Betaproteobacteria</taxon>
        <taxon>Burkholderiales</taxon>
        <taxon>Comamonadaceae</taxon>
        <taxon>Rhodoferax</taxon>
    </lineage>
</organism>
<evidence type="ECO:0000256" key="4">
    <source>
        <dbReference type="ARBA" id="ARBA00022729"/>
    </source>
</evidence>
<dbReference type="Pfam" id="PF01103">
    <property type="entry name" value="Omp85"/>
    <property type="match status" value="1"/>
</dbReference>
<dbReference type="GO" id="GO:0019867">
    <property type="term" value="C:outer membrane"/>
    <property type="evidence" value="ECO:0007669"/>
    <property type="project" value="InterPro"/>
</dbReference>
<comment type="subcellular location">
    <subcellularLocation>
        <location evidence="1">Membrane</location>
    </subcellularLocation>
</comment>
<dbReference type="Gene3D" id="3.10.20.310">
    <property type="entry name" value="membrane protein fhac"/>
    <property type="match status" value="2"/>
</dbReference>
<dbReference type="PROSITE" id="PS51779">
    <property type="entry name" value="POTRA"/>
    <property type="match status" value="1"/>
</dbReference>
<dbReference type="KEGG" id="rhf:EUB48_17955"/>
<evidence type="ECO:0000256" key="6">
    <source>
        <dbReference type="ARBA" id="ARBA00023237"/>
    </source>
</evidence>
<dbReference type="EMBL" id="CP035503">
    <property type="protein sequence ID" value="QDL39872.1"/>
    <property type="molecule type" value="Genomic_DNA"/>
</dbReference>
<keyword evidence="3" id="KW-0812">Transmembrane</keyword>
<dbReference type="Proteomes" id="UP000316798">
    <property type="component" value="Chromosome"/>
</dbReference>
<feature type="domain" description="POTRA" evidence="7">
    <location>
        <begin position="205"/>
        <end position="278"/>
    </location>
</feature>
<accession>A0A515DHH7</accession>
<evidence type="ECO:0000313" key="9">
    <source>
        <dbReference type="Proteomes" id="UP000316798"/>
    </source>
</evidence>
<evidence type="ECO:0000256" key="2">
    <source>
        <dbReference type="ARBA" id="ARBA00022452"/>
    </source>
</evidence>